<reference evidence="2 3" key="1">
    <citation type="submission" date="2015-10" db="EMBL/GenBank/DDBJ databases">
        <title>Full genome of DAOMC 229536 Phialocephala scopiformis, a fungal endophyte of spruce producing the potent anti-insectan compound rugulosin.</title>
        <authorList>
            <consortium name="DOE Joint Genome Institute"/>
            <person name="Walker A.K."/>
            <person name="Frasz S.L."/>
            <person name="Seifert K.A."/>
            <person name="Miller J.D."/>
            <person name="Mondo S.J."/>
            <person name="Labutti K."/>
            <person name="Lipzen A."/>
            <person name="Dockter R."/>
            <person name="Kennedy M."/>
            <person name="Grigoriev I.V."/>
            <person name="Spatafora J.W."/>
        </authorList>
    </citation>
    <scope>NUCLEOTIDE SEQUENCE [LARGE SCALE GENOMIC DNA]</scope>
    <source>
        <strain evidence="2 3">CBS 120377</strain>
    </source>
</reference>
<protein>
    <submittedName>
        <fullName evidence="2">Uncharacterized protein</fullName>
    </submittedName>
</protein>
<evidence type="ECO:0000313" key="2">
    <source>
        <dbReference type="EMBL" id="KUJ09725.1"/>
    </source>
</evidence>
<feature type="signal peptide" evidence="1">
    <location>
        <begin position="1"/>
        <end position="19"/>
    </location>
</feature>
<dbReference type="KEGG" id="psco:LY89DRAFT_740798"/>
<name>A0A132BBD7_MOLSC</name>
<feature type="chain" id="PRO_5007288086" evidence="1">
    <location>
        <begin position="20"/>
        <end position="212"/>
    </location>
</feature>
<dbReference type="RefSeq" id="XP_018064080.1">
    <property type="nucleotide sequence ID" value="XM_018220633.1"/>
</dbReference>
<dbReference type="AlphaFoldDB" id="A0A132BBD7"/>
<accession>A0A132BBD7</accession>
<proteinExistence type="predicted"/>
<dbReference type="EMBL" id="KQ947431">
    <property type="protein sequence ID" value="KUJ09725.1"/>
    <property type="molecule type" value="Genomic_DNA"/>
</dbReference>
<evidence type="ECO:0000313" key="3">
    <source>
        <dbReference type="Proteomes" id="UP000070700"/>
    </source>
</evidence>
<gene>
    <name evidence="2" type="ORF">LY89DRAFT_740798</name>
</gene>
<organism evidence="2 3">
    <name type="scientific">Mollisia scopiformis</name>
    <name type="common">Conifer needle endophyte fungus</name>
    <name type="synonym">Phialocephala scopiformis</name>
    <dbReference type="NCBI Taxonomy" id="149040"/>
    <lineage>
        <taxon>Eukaryota</taxon>
        <taxon>Fungi</taxon>
        <taxon>Dikarya</taxon>
        <taxon>Ascomycota</taxon>
        <taxon>Pezizomycotina</taxon>
        <taxon>Leotiomycetes</taxon>
        <taxon>Helotiales</taxon>
        <taxon>Mollisiaceae</taxon>
        <taxon>Mollisia</taxon>
    </lineage>
</organism>
<keyword evidence="3" id="KW-1185">Reference proteome</keyword>
<evidence type="ECO:0000256" key="1">
    <source>
        <dbReference type="SAM" id="SignalP"/>
    </source>
</evidence>
<dbReference type="GeneID" id="28830359"/>
<keyword evidence="1" id="KW-0732">Signal</keyword>
<dbReference type="InParanoid" id="A0A132BBD7"/>
<sequence length="212" mass="22450">MKLLAILSALLCLFGTIGAGPFDNNGIEKRDVTSSGCAWCSPGPWTFDVACSTGEYYAVASSIENPPASVILNATAFCSEFLRPLVTDLSIINATGGTTTSTSTAYSLIMFTPTTTSSSMIMTSTAKPKSTVSAPPSITPLPMPQIAAALLKRDFTVPDYLTAWYYYGRLDPGCSCIITSALPSIVTSPTTTSTSYYVTLSTTITETYTIYP</sequence>
<dbReference type="OrthoDB" id="3555412at2759"/>
<dbReference type="Proteomes" id="UP000070700">
    <property type="component" value="Unassembled WGS sequence"/>
</dbReference>